<keyword evidence="3" id="KW-1185">Reference proteome</keyword>
<sequence>MKKDNYKNVNATDRCLAACVCQKLPNGEILRLGRDILERLIELQSYENQFLLNTLRQYFDKLDAPEDRNKYLSILIEKFSKRFQECNKDLGLSSGSLEFYFFIFRN</sequence>
<dbReference type="AlphaFoldDB" id="A0A815ASH4"/>
<dbReference type="EMBL" id="CAJNOI010000044">
    <property type="protein sequence ID" value="CAF0925247.1"/>
    <property type="molecule type" value="Genomic_DNA"/>
</dbReference>
<dbReference type="GO" id="GO:0032012">
    <property type="term" value="P:regulation of ARF protein signal transduction"/>
    <property type="evidence" value="ECO:0007669"/>
    <property type="project" value="InterPro"/>
</dbReference>
<comment type="caution">
    <text evidence="2">The sequence shown here is derived from an EMBL/GenBank/DDBJ whole genome shotgun (WGS) entry which is preliminary data.</text>
</comment>
<organism evidence="2 3">
    <name type="scientific">Adineta steineri</name>
    <dbReference type="NCBI Taxonomy" id="433720"/>
    <lineage>
        <taxon>Eukaryota</taxon>
        <taxon>Metazoa</taxon>
        <taxon>Spiralia</taxon>
        <taxon>Gnathifera</taxon>
        <taxon>Rotifera</taxon>
        <taxon>Eurotatoria</taxon>
        <taxon>Bdelloidea</taxon>
        <taxon>Adinetida</taxon>
        <taxon>Adinetidae</taxon>
        <taxon>Adineta</taxon>
    </lineage>
</organism>
<protein>
    <submittedName>
        <fullName evidence="2">Uncharacterized protein</fullName>
    </submittedName>
</protein>
<name>A0A815ASH4_9BILA</name>
<evidence type="ECO:0000313" key="1">
    <source>
        <dbReference type="EMBL" id="CAF0925247.1"/>
    </source>
</evidence>
<dbReference type="OrthoDB" id="430364at2759"/>
<dbReference type="EMBL" id="CAJNOM010000233">
    <property type="protein sequence ID" value="CAF1263696.1"/>
    <property type="molecule type" value="Genomic_DNA"/>
</dbReference>
<dbReference type="Proteomes" id="UP000663877">
    <property type="component" value="Unassembled WGS sequence"/>
</dbReference>
<accession>A0A815ASH4</accession>
<gene>
    <name evidence="1" type="ORF">BJG266_LOCUS11760</name>
    <name evidence="2" type="ORF">QVE165_LOCUS29196</name>
</gene>
<evidence type="ECO:0000313" key="2">
    <source>
        <dbReference type="EMBL" id="CAF1263696.1"/>
    </source>
</evidence>
<dbReference type="Proteomes" id="UP000663832">
    <property type="component" value="Unassembled WGS sequence"/>
</dbReference>
<proteinExistence type="predicted"/>
<evidence type="ECO:0000313" key="3">
    <source>
        <dbReference type="Proteomes" id="UP000663832"/>
    </source>
</evidence>
<dbReference type="GO" id="GO:0005085">
    <property type="term" value="F:guanyl-nucleotide exchange factor activity"/>
    <property type="evidence" value="ECO:0007669"/>
    <property type="project" value="InterPro"/>
</dbReference>
<dbReference type="SUPFAM" id="SSF48425">
    <property type="entry name" value="Sec7 domain"/>
    <property type="match status" value="1"/>
</dbReference>
<dbReference type="InterPro" id="IPR035999">
    <property type="entry name" value="Sec7_dom_sf"/>
</dbReference>
<reference evidence="2" key="1">
    <citation type="submission" date="2021-02" db="EMBL/GenBank/DDBJ databases">
        <authorList>
            <person name="Nowell W R."/>
        </authorList>
    </citation>
    <scope>NUCLEOTIDE SEQUENCE</scope>
</reference>